<keyword evidence="1" id="KW-0472">Membrane</keyword>
<evidence type="ECO:0000313" key="3">
    <source>
        <dbReference type="Proteomes" id="UP000242645"/>
    </source>
</evidence>
<dbReference type="KEGG" id="dtr:RSDT_0792"/>
<evidence type="ECO:0008006" key="4">
    <source>
        <dbReference type="Google" id="ProtNLM"/>
    </source>
</evidence>
<dbReference type="EMBL" id="AP017368">
    <property type="protein sequence ID" value="BAV92304.1"/>
    <property type="molecule type" value="Genomic_DNA"/>
</dbReference>
<organism evidence="2 3">
    <name type="scientific">Candidatus Desulfovibrio trichonymphae</name>
    <dbReference type="NCBI Taxonomy" id="1725232"/>
    <lineage>
        <taxon>Bacteria</taxon>
        <taxon>Pseudomonadati</taxon>
        <taxon>Thermodesulfobacteriota</taxon>
        <taxon>Desulfovibrionia</taxon>
        <taxon>Desulfovibrionales</taxon>
        <taxon>Desulfovibrionaceae</taxon>
        <taxon>Desulfovibrio</taxon>
    </lineage>
</organism>
<proteinExistence type="predicted"/>
<dbReference type="OrthoDB" id="5472224at2"/>
<sequence>MDNTLVWVIITNAVIWIGLGAYLIFLALQQHDLAARLTQWETLRHG</sequence>
<name>A0A1J1E4B7_9BACT</name>
<dbReference type="AlphaFoldDB" id="A0A1J1E4B7"/>
<feature type="transmembrane region" description="Helical" evidence="1">
    <location>
        <begin position="6"/>
        <end position="28"/>
    </location>
</feature>
<keyword evidence="3" id="KW-1185">Reference proteome</keyword>
<evidence type="ECO:0000313" key="2">
    <source>
        <dbReference type="EMBL" id="BAV92304.1"/>
    </source>
</evidence>
<keyword evidence="1" id="KW-1133">Transmembrane helix</keyword>
<evidence type="ECO:0000256" key="1">
    <source>
        <dbReference type="SAM" id="Phobius"/>
    </source>
</evidence>
<gene>
    <name evidence="2" type="ORF">RSDT_0792</name>
</gene>
<dbReference type="RefSeq" id="WP_096399817.1">
    <property type="nucleotide sequence ID" value="NZ_AP017368.1"/>
</dbReference>
<dbReference type="Proteomes" id="UP000242645">
    <property type="component" value="Chromosome"/>
</dbReference>
<dbReference type="NCBIfam" id="TIGR04391">
    <property type="entry name" value="CcmD_alt_fam"/>
    <property type="match status" value="1"/>
</dbReference>
<protein>
    <recommendedName>
        <fullName evidence="4">CcmD family protein</fullName>
    </recommendedName>
</protein>
<reference evidence="2 3" key="1">
    <citation type="journal article" date="2017" name="ISME J.">
        <title>Genome of 'Ca. Desulfovibrio trichonymphae', an H2-oxidizing bacterium in a tripartite symbiotic system within a protist cell in the termite gut.</title>
        <authorList>
            <person name="Kuwahara H."/>
            <person name="Yuki M."/>
            <person name="Izawa K."/>
            <person name="Ohkuma M."/>
            <person name="Hongoh Y."/>
        </authorList>
    </citation>
    <scope>NUCLEOTIDE SEQUENCE [LARGE SCALE GENOMIC DNA]</scope>
    <source>
        <strain evidence="2 3">Rs-N31</strain>
    </source>
</reference>
<dbReference type="InterPro" id="IPR030888">
    <property type="entry name" value="Put_ccm"/>
</dbReference>
<keyword evidence="1" id="KW-0812">Transmembrane</keyword>
<accession>A0A1J1E4B7</accession>